<keyword evidence="1" id="KW-0677">Repeat</keyword>
<dbReference type="Pfam" id="PF12796">
    <property type="entry name" value="Ank_2"/>
    <property type="match status" value="1"/>
</dbReference>
<keyword evidence="2 3" id="KW-0040">ANK repeat</keyword>
<protein>
    <submittedName>
        <fullName evidence="4">Uncharacterized protein</fullName>
    </submittedName>
</protein>
<dbReference type="AlphaFoldDB" id="A0A7S0DSS8"/>
<dbReference type="Gene3D" id="1.25.40.20">
    <property type="entry name" value="Ankyrin repeat-containing domain"/>
    <property type="match status" value="1"/>
</dbReference>
<dbReference type="EMBL" id="HBEM01033834">
    <property type="protein sequence ID" value="CAD8464126.1"/>
    <property type="molecule type" value="Transcribed_RNA"/>
</dbReference>
<accession>A0A7S0DSS8</accession>
<organism evidence="4">
    <name type="scientific">Amorphochlora amoebiformis</name>
    <dbReference type="NCBI Taxonomy" id="1561963"/>
    <lineage>
        <taxon>Eukaryota</taxon>
        <taxon>Sar</taxon>
        <taxon>Rhizaria</taxon>
        <taxon>Cercozoa</taxon>
        <taxon>Chlorarachniophyceae</taxon>
        <taxon>Amorphochlora</taxon>
    </lineage>
</organism>
<proteinExistence type="predicted"/>
<gene>
    <name evidence="4" type="ORF">LAMO00422_LOCUS23092</name>
</gene>
<dbReference type="PANTHER" id="PTHR24198:SF165">
    <property type="entry name" value="ANKYRIN REPEAT-CONTAINING PROTEIN-RELATED"/>
    <property type="match status" value="1"/>
</dbReference>
<dbReference type="SUPFAM" id="SSF48403">
    <property type="entry name" value="Ankyrin repeat"/>
    <property type="match status" value="1"/>
</dbReference>
<evidence type="ECO:0000313" key="4">
    <source>
        <dbReference type="EMBL" id="CAD8464126.1"/>
    </source>
</evidence>
<dbReference type="SMART" id="SM00248">
    <property type="entry name" value="ANK"/>
    <property type="match status" value="4"/>
</dbReference>
<dbReference type="PROSITE" id="PS50297">
    <property type="entry name" value="ANK_REP_REGION"/>
    <property type="match status" value="1"/>
</dbReference>
<dbReference type="PROSITE" id="PS50088">
    <property type="entry name" value="ANK_REPEAT"/>
    <property type="match status" value="1"/>
</dbReference>
<sequence length="201" mass="22178">MGDISVVKEFLEAKGEANATCPATHMSILSYACGKLEMTSDERAKRDEKRVDVLRILINAKADINLRSGWRGFSPLHECSRFNWIAGVLCICKARADLELADIREGQTALILASCFGHAETLTILLHHGASIHATDHMRQTPLHKAAKFDWPRAAEVLMEAKSNLRAKDHGGFTPLEVAERAGSNSAGRNMHNHQNQVPKC</sequence>
<dbReference type="PANTHER" id="PTHR24198">
    <property type="entry name" value="ANKYRIN REPEAT AND PROTEIN KINASE DOMAIN-CONTAINING PROTEIN"/>
    <property type="match status" value="1"/>
</dbReference>
<dbReference type="InterPro" id="IPR002110">
    <property type="entry name" value="Ankyrin_rpt"/>
</dbReference>
<reference evidence="4" key="1">
    <citation type="submission" date="2021-01" db="EMBL/GenBank/DDBJ databases">
        <authorList>
            <person name="Corre E."/>
            <person name="Pelletier E."/>
            <person name="Niang G."/>
            <person name="Scheremetjew M."/>
            <person name="Finn R."/>
            <person name="Kale V."/>
            <person name="Holt S."/>
            <person name="Cochrane G."/>
            <person name="Meng A."/>
            <person name="Brown T."/>
            <person name="Cohen L."/>
        </authorList>
    </citation>
    <scope>NUCLEOTIDE SEQUENCE</scope>
    <source>
        <strain evidence="4">CCMP2058</strain>
    </source>
</reference>
<evidence type="ECO:0000256" key="2">
    <source>
        <dbReference type="ARBA" id="ARBA00023043"/>
    </source>
</evidence>
<dbReference type="InterPro" id="IPR036770">
    <property type="entry name" value="Ankyrin_rpt-contain_sf"/>
</dbReference>
<feature type="repeat" description="ANK" evidence="3">
    <location>
        <begin position="105"/>
        <end position="137"/>
    </location>
</feature>
<name>A0A7S0DSS8_9EUKA</name>
<evidence type="ECO:0000256" key="3">
    <source>
        <dbReference type="PROSITE-ProRule" id="PRU00023"/>
    </source>
</evidence>
<evidence type="ECO:0000256" key="1">
    <source>
        <dbReference type="ARBA" id="ARBA00022737"/>
    </source>
</evidence>